<dbReference type="EMBL" id="JAPNKE010000002">
    <property type="protein sequence ID" value="MCY1011477.1"/>
    <property type="molecule type" value="Genomic_DNA"/>
</dbReference>
<protein>
    <submittedName>
        <fullName evidence="1">Uncharacterized protein</fullName>
    </submittedName>
</protein>
<reference evidence="1" key="1">
    <citation type="submission" date="2022-11" db="EMBL/GenBank/DDBJ databases">
        <title>Minimal conservation of predation-associated metabolite biosynthetic gene clusters underscores biosynthetic potential of Myxococcota including descriptions for ten novel species: Archangium lansinium sp. nov., Myxococcus landrumus sp. nov., Nannocystis bai.</title>
        <authorList>
            <person name="Ahearne A."/>
            <person name="Stevens C."/>
            <person name="Phillips K."/>
        </authorList>
    </citation>
    <scope>NUCLEOTIDE SEQUENCE</scope>
    <source>
        <strain evidence="1">Na p29</strain>
    </source>
</reference>
<dbReference type="AlphaFoldDB" id="A0A9X3EW94"/>
<keyword evidence="2" id="KW-1185">Reference proteome</keyword>
<dbReference type="RefSeq" id="WP_267774752.1">
    <property type="nucleotide sequence ID" value="NZ_JAPNKE010000002.1"/>
</dbReference>
<evidence type="ECO:0000313" key="2">
    <source>
        <dbReference type="Proteomes" id="UP001150924"/>
    </source>
</evidence>
<organism evidence="1 2">
    <name type="scientific">Nannocystis pusilla</name>
    <dbReference type="NCBI Taxonomy" id="889268"/>
    <lineage>
        <taxon>Bacteria</taxon>
        <taxon>Pseudomonadati</taxon>
        <taxon>Myxococcota</taxon>
        <taxon>Polyangia</taxon>
        <taxon>Nannocystales</taxon>
        <taxon>Nannocystaceae</taxon>
        <taxon>Nannocystis</taxon>
    </lineage>
</organism>
<dbReference type="Proteomes" id="UP001150924">
    <property type="component" value="Unassembled WGS sequence"/>
</dbReference>
<gene>
    <name evidence="1" type="ORF">OV079_39140</name>
</gene>
<proteinExistence type="predicted"/>
<comment type="caution">
    <text evidence="1">The sequence shown here is derived from an EMBL/GenBank/DDBJ whole genome shotgun (WGS) entry which is preliminary data.</text>
</comment>
<name>A0A9X3EW94_9BACT</name>
<sequence length="96" mass="10636">MPPGLVALELGLVEGPILDDIDYITDYSGSVGDGVGRYRGLADVLAEDALAAWRARLVDLLAALLDPGESWYLFFAGQLTRPVRRRRSLRRSRAHR</sequence>
<evidence type="ECO:0000313" key="1">
    <source>
        <dbReference type="EMBL" id="MCY1011477.1"/>
    </source>
</evidence>
<accession>A0A9X3EW94</accession>